<dbReference type="Pfam" id="PF00550">
    <property type="entry name" value="PP-binding"/>
    <property type="match status" value="2"/>
</dbReference>
<keyword evidence="2" id="KW-0596">Phosphopantetheine</keyword>
<dbReference type="PROSITE" id="PS00455">
    <property type="entry name" value="AMP_BINDING"/>
    <property type="match status" value="2"/>
</dbReference>
<evidence type="ECO:0000256" key="2">
    <source>
        <dbReference type="ARBA" id="ARBA00022450"/>
    </source>
</evidence>
<dbReference type="InterPro" id="IPR020806">
    <property type="entry name" value="PKS_PP-bd"/>
</dbReference>
<dbReference type="GO" id="GO:0031177">
    <property type="term" value="F:phosphopantetheine binding"/>
    <property type="evidence" value="ECO:0007669"/>
    <property type="project" value="InterPro"/>
</dbReference>
<feature type="domain" description="Carrier" evidence="4">
    <location>
        <begin position="1542"/>
        <end position="1617"/>
    </location>
</feature>
<dbReference type="Gene3D" id="2.30.38.10">
    <property type="entry name" value="Luciferase, Domain 3"/>
    <property type="match status" value="1"/>
</dbReference>
<dbReference type="Gene3D" id="3.30.300.30">
    <property type="match status" value="2"/>
</dbReference>
<dbReference type="Pfam" id="PF00668">
    <property type="entry name" value="Condensation"/>
    <property type="match status" value="1"/>
</dbReference>
<dbReference type="PANTHER" id="PTHR45527:SF1">
    <property type="entry name" value="FATTY ACID SYNTHASE"/>
    <property type="match status" value="1"/>
</dbReference>
<dbReference type="InterPro" id="IPR042099">
    <property type="entry name" value="ANL_N_sf"/>
</dbReference>
<evidence type="ECO:0000313" key="5">
    <source>
        <dbReference type="EMBL" id="GIG16677.1"/>
    </source>
</evidence>
<keyword evidence="3" id="KW-0597">Phosphoprotein</keyword>
<dbReference type="Gene3D" id="3.30.559.30">
    <property type="entry name" value="Nonribosomal peptide synthetase, condensation domain"/>
    <property type="match status" value="1"/>
</dbReference>
<dbReference type="InterPro" id="IPR010071">
    <property type="entry name" value="AA_adenyl_dom"/>
</dbReference>
<dbReference type="SUPFAM" id="SSF56801">
    <property type="entry name" value="Acetyl-CoA synthetase-like"/>
    <property type="match status" value="2"/>
</dbReference>
<dbReference type="GO" id="GO:0005829">
    <property type="term" value="C:cytosol"/>
    <property type="evidence" value="ECO:0007669"/>
    <property type="project" value="TreeGrafter"/>
</dbReference>
<feature type="domain" description="Carrier" evidence="4">
    <location>
        <begin position="495"/>
        <end position="570"/>
    </location>
</feature>
<accession>A0A8J3L954</accession>
<dbReference type="FunFam" id="3.40.50.980:FF:000001">
    <property type="entry name" value="Non-ribosomal peptide synthetase"/>
    <property type="match status" value="1"/>
</dbReference>
<dbReference type="InterPro" id="IPR000873">
    <property type="entry name" value="AMP-dep_synth/lig_dom"/>
</dbReference>
<dbReference type="PANTHER" id="PTHR45527">
    <property type="entry name" value="NONRIBOSOMAL PEPTIDE SYNTHETASE"/>
    <property type="match status" value="1"/>
</dbReference>
<dbReference type="EMBL" id="BONJ01000028">
    <property type="protein sequence ID" value="GIG16677.1"/>
    <property type="molecule type" value="Genomic_DNA"/>
</dbReference>
<evidence type="ECO:0000259" key="4">
    <source>
        <dbReference type="PROSITE" id="PS50075"/>
    </source>
</evidence>
<organism evidence="5 6">
    <name type="scientific">Catellatospora methionotrophica</name>
    <dbReference type="NCBI Taxonomy" id="121620"/>
    <lineage>
        <taxon>Bacteria</taxon>
        <taxon>Bacillati</taxon>
        <taxon>Actinomycetota</taxon>
        <taxon>Actinomycetes</taxon>
        <taxon>Micromonosporales</taxon>
        <taxon>Micromonosporaceae</taxon>
        <taxon>Catellatospora</taxon>
    </lineage>
</organism>
<reference evidence="5" key="1">
    <citation type="submission" date="2021-01" db="EMBL/GenBank/DDBJ databases">
        <title>Whole genome shotgun sequence of Catellatospora methionotrophica NBRC 14553.</title>
        <authorList>
            <person name="Komaki H."/>
            <person name="Tamura T."/>
        </authorList>
    </citation>
    <scope>NUCLEOTIDE SEQUENCE</scope>
    <source>
        <strain evidence="5">NBRC 14553</strain>
    </source>
</reference>
<dbReference type="PROSITE" id="PS00012">
    <property type="entry name" value="PHOSPHOPANTETHEINE"/>
    <property type="match status" value="1"/>
</dbReference>
<dbReference type="GO" id="GO:0047527">
    <property type="term" value="F:2,3-dihydroxybenzoate-serine ligase activity"/>
    <property type="evidence" value="ECO:0007669"/>
    <property type="project" value="TreeGrafter"/>
</dbReference>
<dbReference type="InterPro" id="IPR009081">
    <property type="entry name" value="PP-bd_ACP"/>
</dbReference>
<dbReference type="CDD" id="cd05930">
    <property type="entry name" value="A_NRPS"/>
    <property type="match status" value="1"/>
</dbReference>
<dbReference type="Gene3D" id="3.40.50.980">
    <property type="match status" value="2"/>
</dbReference>
<dbReference type="NCBIfam" id="TIGR01733">
    <property type="entry name" value="AA-adenyl-dom"/>
    <property type="match status" value="2"/>
</dbReference>
<dbReference type="InterPro" id="IPR001242">
    <property type="entry name" value="Condensation_dom"/>
</dbReference>
<dbReference type="Pfam" id="PF00501">
    <property type="entry name" value="AMP-binding"/>
    <property type="match status" value="2"/>
</dbReference>
<dbReference type="FunFam" id="3.30.300.30:FF:000010">
    <property type="entry name" value="Enterobactin synthetase component F"/>
    <property type="match status" value="1"/>
</dbReference>
<protein>
    <recommendedName>
        <fullName evidence="4">Carrier domain-containing protein</fullName>
    </recommendedName>
</protein>
<dbReference type="InterPro" id="IPR023213">
    <property type="entry name" value="CAT-like_dom_sf"/>
</dbReference>
<comment type="caution">
    <text evidence="5">The sequence shown here is derived from an EMBL/GenBank/DDBJ whole genome shotgun (WGS) entry which is preliminary data.</text>
</comment>
<dbReference type="CDD" id="cd19531">
    <property type="entry name" value="LCL_NRPS-like"/>
    <property type="match status" value="1"/>
</dbReference>
<dbReference type="GO" id="GO:0009239">
    <property type="term" value="P:enterobactin biosynthetic process"/>
    <property type="evidence" value="ECO:0007669"/>
    <property type="project" value="TreeGrafter"/>
</dbReference>
<dbReference type="Gene3D" id="3.40.50.12780">
    <property type="entry name" value="N-terminal domain of ligase-like"/>
    <property type="match status" value="1"/>
</dbReference>
<dbReference type="SUPFAM" id="SSF47336">
    <property type="entry name" value="ACP-like"/>
    <property type="match status" value="2"/>
</dbReference>
<dbReference type="SUPFAM" id="SSF52777">
    <property type="entry name" value="CoA-dependent acyltransferases"/>
    <property type="match status" value="2"/>
</dbReference>
<dbReference type="InterPro" id="IPR045851">
    <property type="entry name" value="AMP-bd_C_sf"/>
</dbReference>
<keyword evidence="6" id="KW-1185">Reference proteome</keyword>
<dbReference type="RefSeq" id="WP_275413497.1">
    <property type="nucleotide sequence ID" value="NZ_BAAATT010000005.1"/>
</dbReference>
<dbReference type="PROSITE" id="PS50075">
    <property type="entry name" value="CARRIER"/>
    <property type="match status" value="2"/>
</dbReference>
<dbReference type="InterPro" id="IPR006162">
    <property type="entry name" value="Ppantetheine_attach_site"/>
</dbReference>
<dbReference type="InterPro" id="IPR036736">
    <property type="entry name" value="ACP-like_sf"/>
</dbReference>
<dbReference type="GO" id="GO:0008610">
    <property type="term" value="P:lipid biosynthetic process"/>
    <property type="evidence" value="ECO:0007669"/>
    <property type="project" value="UniProtKB-ARBA"/>
</dbReference>
<comment type="cofactor">
    <cofactor evidence="1">
        <name>pantetheine 4'-phosphate</name>
        <dbReference type="ChEBI" id="CHEBI:47942"/>
    </cofactor>
</comment>
<evidence type="ECO:0000313" key="6">
    <source>
        <dbReference type="Proteomes" id="UP000660339"/>
    </source>
</evidence>
<dbReference type="GO" id="GO:0009366">
    <property type="term" value="C:enterobactin synthetase complex"/>
    <property type="evidence" value="ECO:0007669"/>
    <property type="project" value="TreeGrafter"/>
</dbReference>
<sequence>MGILDQLASHAATTPDTPAVECGPTVLTYRELNLAAARLAERLADAGVGPETVVGLSTERSPELIVGMLGIAMAGGAWLPLDPGLPAARLSYLIDDANVRHLVAGPGSAEHLAGCGAVGIIRPDLSATGETASPRQVHPDALAYVIYTSGSTGRPKPVGLTCAGLDHLAEVKVRRYGVRPGDRVAQFAPASFDVSVAETVMALSAGATLVLVDSEDALLPGPDTVAFLRDRRITHLLVAPSVLAALPEADLPDLAVIGCGGEALPAALARRWGTGRRLLNGYGPTEVTVWATAGDVPADAARPSIGAGFDGVTLAVGDAALRPMPAGAVGELLIGGAGLARGYLGRPGQTAERFVPDPAGPPGARTYRSGDAVRQLPDGGFDFVGRLDHQVKIRGFRIEPGEVTAVLREHPGVRDAVTVVDAHGDGPARLVAYAVADTAAEQLRAYLAERLPAYLVPALLVLLPSLPLTAHGKVDRAALPAPDRSAAQVAAVAAPARTATEQRLAAMFGDLLGIAAPGVHDDFFALGGHSLLVGRLALRLRTEFGVDVPLPAIYRAPTVGALAPLVDAAPRGAASSPAVAPPLVPAHRDGPVPLSLPQERVWFLERFAPGNLAYNTQVSVRLRGPLDHGALAGALTRIVARHEVLRTRFVEVDGVPVQEPVPPMPIDVPVLDVADADAEGVIAAQLRHRFDLSRPPLAKWLLLRHGPDDHTLVQVEHHFVHDGWSFALLMSELVAIYPELAAGREPRLAEPPLQYADYALWQRDWMRGDVLREHLDHWTALLDGAPHVLDLPTDRPRPRTQSFAGAALRVVLDTELTAALSAYSREHRNSLFATMFAGFAALLTRYSGQRDLLVGTGSANRHTAQLEELLGMVVNTLVLRIRTGGRPSFDELVTRAAEATAAAYTRPDLPVDELIRELDPPRDPSRNPLFQVMFSFHDSAVPDLDFGGLTGTLTERHNGSAKADLNVVVIPRAAQRVGRAASAADAQTVLVWEYATDLFDEPTMRRMIDHYLHLLAAAVAAPGTPADRLPLEPADPHAAAEDGTPPGVLDLIAGHVHATPDAAAIVDATGTVTYGQLWQRAGDLAERLIADGAGLDSRVAVYARRGSSLVLGQLAALRAGAGYVPIDPDYPAARVAHLLADAHPVALLTTADLAADLPTAGCPVLVLDAGRPDAPSPQTGAARGPAALDRTHPQALAYLIFTSGSTGRPKGVEVTRANLDRLLAWRRDLAGPRPGERCTQVASPGFDASVMETWATLTAGASLHVVPDALRTDPAALVAWLAEHRIDVCFLPTPLAEAALDEPWPDGTRLRVLDTGGQQLTRTPPAGAPFVLVNHYGPTETTVIATGDVLTAGQTPTIGTPHAGVRARVLAGHEPQPAGLPGELCLGGPGVTRGYAGDPARTAAVFVPDPSGPPGSRMYRTGDQARLRPDGRLDFLGRTDQQVKLRGFRIELGEIAAVLREHPDVTDAVVVVQGAGGTQRLVAYTVGGAEPAELRAFAAERLPGFQVPATVVAMAALPIGPHGKVDPAALPPAVPAATAGRAPVTALQQQLAAHWAALLDRADLDLDSDFFAVGGHSLLAARLISRIEHSHGVRVPLAGFFAAPTIGWLAETVAATGATPDPVDAPDLDLDLLTDAEVEALLAVESAEER</sequence>
<dbReference type="Pfam" id="PF13193">
    <property type="entry name" value="AMP-binding_C"/>
    <property type="match status" value="2"/>
</dbReference>
<evidence type="ECO:0000256" key="3">
    <source>
        <dbReference type="ARBA" id="ARBA00022553"/>
    </source>
</evidence>
<dbReference type="InterPro" id="IPR025110">
    <property type="entry name" value="AMP-bd_C"/>
</dbReference>
<name>A0A8J3L954_9ACTN</name>
<gene>
    <name evidence="5" type="ORF">Cme02nite_50090</name>
</gene>
<dbReference type="InterPro" id="IPR020845">
    <property type="entry name" value="AMP-binding_CS"/>
</dbReference>
<evidence type="ECO:0000256" key="1">
    <source>
        <dbReference type="ARBA" id="ARBA00001957"/>
    </source>
</evidence>
<dbReference type="SMART" id="SM00823">
    <property type="entry name" value="PKS_PP"/>
    <property type="match status" value="2"/>
</dbReference>
<dbReference type="GO" id="GO:0043041">
    <property type="term" value="P:amino acid activation for nonribosomal peptide biosynthetic process"/>
    <property type="evidence" value="ECO:0007669"/>
    <property type="project" value="TreeGrafter"/>
</dbReference>
<proteinExistence type="predicted"/>
<dbReference type="Gene3D" id="3.30.559.10">
    <property type="entry name" value="Chloramphenicol acetyltransferase-like domain"/>
    <property type="match status" value="1"/>
</dbReference>
<dbReference type="Gene3D" id="1.10.1200.10">
    <property type="entry name" value="ACP-like"/>
    <property type="match status" value="2"/>
</dbReference>
<dbReference type="Proteomes" id="UP000660339">
    <property type="component" value="Unassembled WGS sequence"/>
</dbReference>